<name>A0A167FJG0_CORFA</name>
<keyword evidence="1" id="KW-0560">Oxidoreductase</keyword>
<keyword evidence="4" id="KW-1185">Reference proteome</keyword>
<dbReference type="STRING" id="1081104.A0A167FJG0"/>
<dbReference type="OrthoDB" id="37537at2759"/>
<dbReference type="EMBL" id="AZHB01000057">
    <property type="protein sequence ID" value="OAA45357.1"/>
    <property type="molecule type" value="Genomic_DNA"/>
</dbReference>
<dbReference type="InterPro" id="IPR023210">
    <property type="entry name" value="NADP_OxRdtase_dom"/>
</dbReference>
<organism evidence="3 4">
    <name type="scientific">Cordyceps fumosorosea (strain ARSEF 2679)</name>
    <name type="common">Isaria fumosorosea</name>
    <dbReference type="NCBI Taxonomy" id="1081104"/>
    <lineage>
        <taxon>Eukaryota</taxon>
        <taxon>Fungi</taxon>
        <taxon>Dikarya</taxon>
        <taxon>Ascomycota</taxon>
        <taxon>Pezizomycotina</taxon>
        <taxon>Sordariomycetes</taxon>
        <taxon>Hypocreomycetidae</taxon>
        <taxon>Hypocreales</taxon>
        <taxon>Cordycipitaceae</taxon>
        <taxon>Cordyceps</taxon>
    </lineage>
</organism>
<gene>
    <name evidence="3" type="ORF">ISF_09590</name>
</gene>
<dbReference type="InterPro" id="IPR036812">
    <property type="entry name" value="NAD(P)_OxRdtase_dom_sf"/>
</dbReference>
<proteinExistence type="predicted"/>
<dbReference type="AlphaFoldDB" id="A0A167FJG0"/>
<dbReference type="GeneID" id="30025882"/>
<dbReference type="Pfam" id="PF00248">
    <property type="entry name" value="Aldo_ket_red"/>
    <property type="match status" value="1"/>
</dbReference>
<dbReference type="PANTHER" id="PTHR43625:SF7">
    <property type="entry name" value="REDUCTASE (YAKC), PUTATIVE (AFU_ORTHOLOGUE AFUA_8G01560)-RELATED"/>
    <property type="match status" value="1"/>
</dbReference>
<feature type="domain" description="NADP-dependent oxidoreductase" evidence="2">
    <location>
        <begin position="34"/>
        <end position="234"/>
    </location>
</feature>
<evidence type="ECO:0000259" key="2">
    <source>
        <dbReference type="Pfam" id="PF00248"/>
    </source>
</evidence>
<dbReference type="GO" id="GO:0016491">
    <property type="term" value="F:oxidoreductase activity"/>
    <property type="evidence" value="ECO:0007669"/>
    <property type="project" value="UniProtKB-KW"/>
</dbReference>
<evidence type="ECO:0000313" key="4">
    <source>
        <dbReference type="Proteomes" id="UP000076744"/>
    </source>
</evidence>
<sequence length="255" mass="28505">MIVRKNTNTLSKFDTSGPTIKVTNSTAHIHKSIEETTDLLVSCFHRPAESTADTPLEESISARDELRRAGTTKFIGLSECSVANLRKAHAIAKIDAMQAEYSAFETLHETDGLIDTARELGVAYVAYSPLGHGWLVNDFKYKPPDDFATDDFCRTCKTPKFQGDKVYKNKAIVYEIRKLALRKGCSVAQVALAWVTAQSMINIPGTTRAGCLEENWRSRDVRLTDAERAEMRRIVDDAKPVGKRYAEYREAMVGH</sequence>
<dbReference type="Proteomes" id="UP000076744">
    <property type="component" value="Unassembled WGS sequence"/>
</dbReference>
<dbReference type="InterPro" id="IPR050791">
    <property type="entry name" value="Aldo-Keto_reductase"/>
</dbReference>
<evidence type="ECO:0000256" key="1">
    <source>
        <dbReference type="ARBA" id="ARBA00023002"/>
    </source>
</evidence>
<reference evidence="3 4" key="1">
    <citation type="journal article" date="2016" name="Genome Biol. Evol.">
        <title>Divergent and convergent evolution of fungal pathogenicity.</title>
        <authorList>
            <person name="Shang Y."/>
            <person name="Xiao G."/>
            <person name="Zheng P."/>
            <person name="Cen K."/>
            <person name="Zhan S."/>
            <person name="Wang C."/>
        </authorList>
    </citation>
    <scope>NUCLEOTIDE SEQUENCE [LARGE SCALE GENOMIC DNA]</scope>
    <source>
        <strain evidence="3 4">ARSEF 2679</strain>
    </source>
</reference>
<accession>A0A167FJG0</accession>
<evidence type="ECO:0000313" key="3">
    <source>
        <dbReference type="EMBL" id="OAA45357.1"/>
    </source>
</evidence>
<comment type="caution">
    <text evidence="3">The sequence shown here is derived from an EMBL/GenBank/DDBJ whole genome shotgun (WGS) entry which is preliminary data.</text>
</comment>
<dbReference type="Gene3D" id="3.20.20.100">
    <property type="entry name" value="NADP-dependent oxidoreductase domain"/>
    <property type="match status" value="1"/>
</dbReference>
<dbReference type="RefSeq" id="XP_018699607.1">
    <property type="nucleotide sequence ID" value="XM_018853191.1"/>
</dbReference>
<dbReference type="PANTHER" id="PTHR43625">
    <property type="entry name" value="AFLATOXIN B1 ALDEHYDE REDUCTASE"/>
    <property type="match status" value="1"/>
</dbReference>
<protein>
    <submittedName>
        <fullName evidence="3">Aldo/keto reductase</fullName>
    </submittedName>
</protein>
<dbReference type="GO" id="GO:0005737">
    <property type="term" value="C:cytoplasm"/>
    <property type="evidence" value="ECO:0007669"/>
    <property type="project" value="TreeGrafter"/>
</dbReference>
<dbReference type="SUPFAM" id="SSF51430">
    <property type="entry name" value="NAD(P)-linked oxidoreductase"/>
    <property type="match status" value="1"/>
</dbReference>